<dbReference type="Pfam" id="PF01551">
    <property type="entry name" value="Peptidase_M23"/>
    <property type="match status" value="1"/>
</dbReference>
<reference evidence="2 3" key="1">
    <citation type="submission" date="2023-05" db="EMBL/GenBank/DDBJ databases">
        <title>Novel species of genus Flectobacillus isolated from stream in China.</title>
        <authorList>
            <person name="Lu H."/>
        </authorList>
    </citation>
    <scope>NUCLEOTIDE SEQUENCE [LARGE SCALE GENOMIC DNA]</scope>
    <source>
        <strain evidence="2 3">KCTC 42575</strain>
    </source>
</reference>
<keyword evidence="3" id="KW-1185">Reference proteome</keyword>
<name>A0ABT6Y5N2_9BACT</name>
<dbReference type="PANTHER" id="PTHR21666:SF270">
    <property type="entry name" value="MUREIN HYDROLASE ACTIVATOR ENVC"/>
    <property type="match status" value="1"/>
</dbReference>
<dbReference type="PANTHER" id="PTHR21666">
    <property type="entry name" value="PEPTIDASE-RELATED"/>
    <property type="match status" value="1"/>
</dbReference>
<dbReference type="CDD" id="cd12797">
    <property type="entry name" value="M23_peptidase"/>
    <property type="match status" value="1"/>
</dbReference>
<accession>A0ABT6Y5N2</accession>
<feature type="domain" description="M23ase beta-sheet core" evidence="1">
    <location>
        <begin position="90"/>
        <end position="188"/>
    </location>
</feature>
<evidence type="ECO:0000313" key="3">
    <source>
        <dbReference type="Proteomes" id="UP001236507"/>
    </source>
</evidence>
<dbReference type="InterPro" id="IPR050570">
    <property type="entry name" value="Cell_wall_metabolism_enzyme"/>
</dbReference>
<evidence type="ECO:0000313" key="2">
    <source>
        <dbReference type="EMBL" id="MDI9858872.1"/>
    </source>
</evidence>
<comment type="caution">
    <text evidence="2">The sequence shown here is derived from an EMBL/GenBank/DDBJ whole genome shotgun (WGS) entry which is preliminary data.</text>
</comment>
<protein>
    <submittedName>
        <fullName evidence="2">Peptidoglycan DD-metalloendopeptidase family protein</fullName>
    </submittedName>
</protein>
<sequence>MLIEEILKKYDFAPVVPFELSEDTLLKIDLTAENTDLKKIDLTDTAIFSEYVFAKIQEAQAVCAIGGYFENRYIYRRSEHFQQTVEPRSIHLGVDIWAAAGTPVFAPLAGKVHSFANNDNFGDYGPTIILEHELEGYIFYTLYGHLSVSSLDGLAVNQFIDKGQRIAEFGNFPENGNWPPHLHFQVMTDMLGKQGDFPGVCEPSKIDFYRAICPNAHILLKTDTLY</sequence>
<dbReference type="RefSeq" id="WP_283343958.1">
    <property type="nucleotide sequence ID" value="NZ_JASHIF010000004.1"/>
</dbReference>
<dbReference type="Proteomes" id="UP001236507">
    <property type="component" value="Unassembled WGS sequence"/>
</dbReference>
<dbReference type="Gene3D" id="2.70.70.10">
    <property type="entry name" value="Glucose Permease (Domain IIA)"/>
    <property type="match status" value="1"/>
</dbReference>
<evidence type="ECO:0000259" key="1">
    <source>
        <dbReference type="Pfam" id="PF01551"/>
    </source>
</evidence>
<dbReference type="SUPFAM" id="SSF51261">
    <property type="entry name" value="Duplicated hybrid motif"/>
    <property type="match status" value="1"/>
</dbReference>
<dbReference type="InterPro" id="IPR011055">
    <property type="entry name" value="Dup_hybrid_motif"/>
</dbReference>
<gene>
    <name evidence="2" type="ORF">QM524_06615</name>
</gene>
<proteinExistence type="predicted"/>
<dbReference type="InterPro" id="IPR016047">
    <property type="entry name" value="M23ase_b-sheet_dom"/>
</dbReference>
<organism evidence="2 3">
    <name type="scientific">Flectobacillus roseus</name>
    <dbReference type="NCBI Taxonomy" id="502259"/>
    <lineage>
        <taxon>Bacteria</taxon>
        <taxon>Pseudomonadati</taxon>
        <taxon>Bacteroidota</taxon>
        <taxon>Cytophagia</taxon>
        <taxon>Cytophagales</taxon>
        <taxon>Flectobacillaceae</taxon>
        <taxon>Flectobacillus</taxon>
    </lineage>
</organism>
<dbReference type="EMBL" id="JASHIF010000004">
    <property type="protein sequence ID" value="MDI9858872.1"/>
    <property type="molecule type" value="Genomic_DNA"/>
</dbReference>